<gene>
    <name evidence="1" type="ORF">L873DRAFT_1450697</name>
</gene>
<evidence type="ECO:0000313" key="2">
    <source>
        <dbReference type="Proteomes" id="UP000276215"/>
    </source>
</evidence>
<accession>A0A3N4K4L4</accession>
<protein>
    <submittedName>
        <fullName evidence="1">Uncharacterized protein</fullName>
    </submittedName>
</protein>
<reference evidence="1 2" key="1">
    <citation type="journal article" date="2018" name="Nat. Ecol. Evol.">
        <title>Pezizomycetes genomes reveal the molecular basis of ectomycorrhizal truffle lifestyle.</title>
        <authorList>
            <person name="Murat C."/>
            <person name="Payen T."/>
            <person name="Noel B."/>
            <person name="Kuo A."/>
            <person name="Morin E."/>
            <person name="Chen J."/>
            <person name="Kohler A."/>
            <person name="Krizsan K."/>
            <person name="Balestrini R."/>
            <person name="Da Silva C."/>
            <person name="Montanini B."/>
            <person name="Hainaut M."/>
            <person name="Levati E."/>
            <person name="Barry K.W."/>
            <person name="Belfiori B."/>
            <person name="Cichocki N."/>
            <person name="Clum A."/>
            <person name="Dockter R.B."/>
            <person name="Fauchery L."/>
            <person name="Guy J."/>
            <person name="Iotti M."/>
            <person name="Le Tacon F."/>
            <person name="Lindquist E.A."/>
            <person name="Lipzen A."/>
            <person name="Malagnac F."/>
            <person name="Mello A."/>
            <person name="Molinier V."/>
            <person name="Miyauchi S."/>
            <person name="Poulain J."/>
            <person name="Riccioni C."/>
            <person name="Rubini A."/>
            <person name="Sitrit Y."/>
            <person name="Splivallo R."/>
            <person name="Traeger S."/>
            <person name="Wang M."/>
            <person name="Zifcakova L."/>
            <person name="Wipf D."/>
            <person name="Zambonelli A."/>
            <person name="Paolocci F."/>
            <person name="Nowrousian M."/>
            <person name="Ottonello S."/>
            <person name="Baldrian P."/>
            <person name="Spatafora J.W."/>
            <person name="Henrissat B."/>
            <person name="Nagy L.G."/>
            <person name="Aury J.M."/>
            <person name="Wincker P."/>
            <person name="Grigoriev I.V."/>
            <person name="Bonfante P."/>
            <person name="Martin F.M."/>
        </authorList>
    </citation>
    <scope>NUCLEOTIDE SEQUENCE [LARGE SCALE GENOMIC DNA]</scope>
    <source>
        <strain evidence="1 2">120613-1</strain>
    </source>
</reference>
<dbReference type="AlphaFoldDB" id="A0A3N4K4L4"/>
<dbReference type="Proteomes" id="UP000276215">
    <property type="component" value="Unassembled WGS sequence"/>
</dbReference>
<sequence>MKSGGPVRALLCGERQIYLYLLVPKTAPTELNQNTSSGQPYCICVCSGVINYHTTLGMRKTDLKITRTNRTYSVRTGAPVGPSSYHLLTYWTE</sequence>
<organism evidence="1 2">
    <name type="scientific">Choiromyces venosus 120613-1</name>
    <dbReference type="NCBI Taxonomy" id="1336337"/>
    <lineage>
        <taxon>Eukaryota</taxon>
        <taxon>Fungi</taxon>
        <taxon>Dikarya</taxon>
        <taxon>Ascomycota</taxon>
        <taxon>Pezizomycotina</taxon>
        <taxon>Pezizomycetes</taxon>
        <taxon>Pezizales</taxon>
        <taxon>Tuberaceae</taxon>
        <taxon>Choiromyces</taxon>
    </lineage>
</organism>
<proteinExistence type="predicted"/>
<evidence type="ECO:0000313" key="1">
    <source>
        <dbReference type="EMBL" id="RPB04152.1"/>
    </source>
</evidence>
<dbReference type="EMBL" id="ML120359">
    <property type="protein sequence ID" value="RPB04152.1"/>
    <property type="molecule type" value="Genomic_DNA"/>
</dbReference>
<keyword evidence="2" id="KW-1185">Reference proteome</keyword>
<name>A0A3N4K4L4_9PEZI</name>